<proteinExistence type="predicted"/>
<dbReference type="Pfam" id="PF05140">
    <property type="entry name" value="ResB"/>
    <property type="match status" value="1"/>
</dbReference>
<evidence type="ECO:0000256" key="1">
    <source>
        <dbReference type="ARBA" id="ARBA00004141"/>
    </source>
</evidence>
<dbReference type="PANTHER" id="PTHR31566">
    <property type="entry name" value="CYTOCHROME C BIOGENESIS PROTEIN CCS1, CHLOROPLASTIC"/>
    <property type="match status" value="1"/>
</dbReference>
<comment type="subcellular location">
    <subcellularLocation>
        <location evidence="1">Membrane</location>
        <topology evidence="1">Multi-pass membrane protein</topology>
    </subcellularLocation>
</comment>
<dbReference type="EMBL" id="CP110615">
    <property type="protein sequence ID" value="UZJ26784.1"/>
    <property type="molecule type" value="Genomic_DNA"/>
</dbReference>
<organism evidence="9 10">
    <name type="scientific">Rhodococcus antarcticus</name>
    <dbReference type="NCBI Taxonomy" id="2987751"/>
    <lineage>
        <taxon>Bacteria</taxon>
        <taxon>Bacillati</taxon>
        <taxon>Actinomycetota</taxon>
        <taxon>Actinomycetes</taxon>
        <taxon>Mycobacteriales</taxon>
        <taxon>Nocardiaceae</taxon>
        <taxon>Rhodococcus</taxon>
    </lineage>
</organism>
<dbReference type="InterPro" id="IPR007816">
    <property type="entry name" value="ResB-like_domain"/>
</dbReference>
<keyword evidence="10" id="KW-1185">Reference proteome</keyword>
<feature type="transmembrane region" description="Helical" evidence="7">
    <location>
        <begin position="155"/>
        <end position="174"/>
    </location>
</feature>
<accession>A0ABY6P544</accession>
<evidence type="ECO:0000259" key="8">
    <source>
        <dbReference type="Pfam" id="PF05140"/>
    </source>
</evidence>
<keyword evidence="3" id="KW-0201">Cytochrome c-type biogenesis</keyword>
<gene>
    <name evidence="9" type="ORF">RHODO2019_01785</name>
</gene>
<dbReference type="Proteomes" id="UP001164965">
    <property type="component" value="Chromosome"/>
</dbReference>
<name>A0ABY6P544_9NOCA</name>
<feature type="region of interest" description="Disordered" evidence="6">
    <location>
        <begin position="502"/>
        <end position="524"/>
    </location>
</feature>
<protein>
    <submittedName>
        <fullName evidence="9">Cytochrome c biogenesis protein ResB</fullName>
    </submittedName>
</protein>
<evidence type="ECO:0000256" key="6">
    <source>
        <dbReference type="SAM" id="MobiDB-lite"/>
    </source>
</evidence>
<reference evidence="9" key="1">
    <citation type="submission" date="2022-10" db="EMBL/GenBank/DDBJ databases">
        <title>Rhodococcus sp.75.</title>
        <authorList>
            <person name="Sun M."/>
        </authorList>
    </citation>
    <scope>NUCLEOTIDE SEQUENCE</scope>
    <source>
        <strain evidence="9">75</strain>
    </source>
</reference>
<feature type="transmembrane region" description="Helical" evidence="7">
    <location>
        <begin position="436"/>
        <end position="455"/>
    </location>
</feature>
<evidence type="ECO:0000256" key="3">
    <source>
        <dbReference type="ARBA" id="ARBA00022748"/>
    </source>
</evidence>
<dbReference type="PANTHER" id="PTHR31566:SF0">
    <property type="entry name" value="CYTOCHROME C BIOGENESIS PROTEIN CCS1, CHLOROPLASTIC"/>
    <property type="match status" value="1"/>
</dbReference>
<sequence>MRTALVLLFLLALASVPGALLPQRSLNVQKVDAYIVAHPTFGPLMNRVGLFEVFASPWFAAVYVLLFVSLIGCLLPRSWDHAKNLRARPVPAPRNLARLPHHHESTIDLDVDAAAEQVQASLRRWRTARHEGTGDRAGEVVISAERGHLREWGNLVFHFSLVGLLIGIGVGKLFGYEGQVIALADGGPASEFCNTSTAAYDSFRAGLNEDGTGLVPFCVKVDTFTATYLPSGQASSFNANVEYQSGDDLTTGTWRPYDLRVNSPLRLDGDRVYLLGHGFAPTFTVTYPDGETRTQTLQFRPEDATTFLSSGTLRFDPPAGLYPDADDRRRNQIAVTGLFAPTANLDGTILSSSNPQLNDPQVAVDVLRGDAGLDSGAPQSIFTLDPKLEASGRLVREARVNLKQGESTTLSDGTTVQFASVTQWVSLQTSHDPGQVYVLIFAVTMTAGLMASLVVKRRRVWVRLVPGPTGPDGSRSRTVVEVGGLARTDQAGWGEEFDRLTTTIAPTTSTTPSPTLTTPGDTPR</sequence>
<evidence type="ECO:0000313" key="10">
    <source>
        <dbReference type="Proteomes" id="UP001164965"/>
    </source>
</evidence>
<keyword evidence="2 7" id="KW-0812">Transmembrane</keyword>
<evidence type="ECO:0000313" key="9">
    <source>
        <dbReference type="EMBL" id="UZJ26784.1"/>
    </source>
</evidence>
<evidence type="ECO:0000256" key="2">
    <source>
        <dbReference type="ARBA" id="ARBA00022692"/>
    </source>
</evidence>
<keyword evidence="4 7" id="KW-1133">Transmembrane helix</keyword>
<dbReference type="InterPro" id="IPR023494">
    <property type="entry name" value="Cyt_c_bgen_Ccs1/CcsB/ResB"/>
</dbReference>
<evidence type="ECO:0000256" key="7">
    <source>
        <dbReference type="SAM" id="Phobius"/>
    </source>
</evidence>
<evidence type="ECO:0000256" key="5">
    <source>
        <dbReference type="ARBA" id="ARBA00023136"/>
    </source>
</evidence>
<keyword evidence="5 7" id="KW-0472">Membrane</keyword>
<evidence type="ECO:0000256" key="4">
    <source>
        <dbReference type="ARBA" id="ARBA00022989"/>
    </source>
</evidence>
<feature type="transmembrane region" description="Helical" evidence="7">
    <location>
        <begin position="57"/>
        <end position="76"/>
    </location>
</feature>
<feature type="domain" description="ResB-like" evidence="8">
    <location>
        <begin position="1"/>
        <end position="498"/>
    </location>
</feature>